<dbReference type="Proteomes" id="UP000252172">
    <property type="component" value="Unassembled WGS sequence"/>
</dbReference>
<name>A0A368MZD0_9FLAO</name>
<gene>
    <name evidence="1" type="ORF">DQ356_07655</name>
</gene>
<dbReference type="InterPro" id="IPR014710">
    <property type="entry name" value="RmlC-like_jellyroll"/>
</dbReference>
<comment type="caution">
    <text evidence="1">The sequence shown here is derived from an EMBL/GenBank/DDBJ whole genome shotgun (WGS) entry which is preliminary data.</text>
</comment>
<reference evidence="1 2" key="1">
    <citation type="submission" date="2018-07" db="EMBL/GenBank/DDBJ databases">
        <title>Chryseobacterium lacus sp. nov., isolated from lake water.</title>
        <authorList>
            <person name="Li C.-M."/>
        </authorList>
    </citation>
    <scope>NUCLEOTIDE SEQUENCE [LARGE SCALE GENOMIC DNA]</scope>
    <source>
        <strain evidence="1 2">YLOS41</strain>
    </source>
</reference>
<dbReference type="OrthoDB" id="826649at2"/>
<sequence>MMKPELIEGSIHKDARGSIAYNNIFSECLTDQGIKKVFTLRNTDTVSVRAWQGHAVEQRWFSALTGKFKVLLIEIDDWENPSPDLPQLEYVLTADQMDILHIPAGYASSIQALDECSVLLVMADYAQGELQDEYRFPPEYFKEKQNEVSKQICK</sequence>
<organism evidence="1 2">
    <name type="scientific">Chryseobacterium lacus</name>
    <dbReference type="NCBI Taxonomy" id="2058346"/>
    <lineage>
        <taxon>Bacteria</taxon>
        <taxon>Pseudomonadati</taxon>
        <taxon>Bacteroidota</taxon>
        <taxon>Flavobacteriia</taxon>
        <taxon>Flavobacteriales</taxon>
        <taxon>Weeksellaceae</taxon>
        <taxon>Chryseobacterium group</taxon>
        <taxon>Chryseobacterium</taxon>
    </lineage>
</organism>
<dbReference type="EMBL" id="QPIE01000005">
    <property type="protein sequence ID" value="RCU42685.1"/>
    <property type="molecule type" value="Genomic_DNA"/>
</dbReference>
<evidence type="ECO:0000313" key="1">
    <source>
        <dbReference type="EMBL" id="RCU42685.1"/>
    </source>
</evidence>
<dbReference type="Gene3D" id="2.60.120.10">
    <property type="entry name" value="Jelly Rolls"/>
    <property type="match status" value="1"/>
</dbReference>
<keyword evidence="2" id="KW-1185">Reference proteome</keyword>
<dbReference type="SUPFAM" id="SSF51182">
    <property type="entry name" value="RmlC-like cupins"/>
    <property type="match status" value="1"/>
</dbReference>
<dbReference type="AlphaFoldDB" id="A0A368MZD0"/>
<evidence type="ECO:0000313" key="2">
    <source>
        <dbReference type="Proteomes" id="UP000252172"/>
    </source>
</evidence>
<protein>
    <submittedName>
        <fullName evidence="1">Sugar epimerase</fullName>
    </submittedName>
</protein>
<accession>A0A368MZD0</accession>
<dbReference type="InterPro" id="IPR011051">
    <property type="entry name" value="RmlC_Cupin_sf"/>
</dbReference>
<proteinExistence type="predicted"/>